<dbReference type="PROSITE" id="PS51192">
    <property type="entry name" value="HELICASE_ATP_BIND_1"/>
    <property type="match status" value="1"/>
</dbReference>
<evidence type="ECO:0000256" key="3">
    <source>
        <dbReference type="ARBA" id="ARBA00022722"/>
    </source>
</evidence>
<dbReference type="SMART" id="SM00487">
    <property type="entry name" value="DEXDc"/>
    <property type="match status" value="1"/>
</dbReference>
<dbReference type="Gene3D" id="3.40.50.300">
    <property type="entry name" value="P-loop containing nucleotide triphosphate hydrolases"/>
    <property type="match status" value="2"/>
</dbReference>
<accession>A0ABV4MBA0</accession>
<dbReference type="InterPro" id="IPR027417">
    <property type="entry name" value="P-loop_NTPase"/>
</dbReference>
<keyword evidence="7 10" id="KW-0378">Hydrolase</keyword>
<name>A0ABV4MBA0_9VIBR</name>
<reference evidence="13 14" key="1">
    <citation type="submission" date="2024-06" db="EMBL/GenBank/DDBJ databases">
        <authorList>
            <person name="Steensen K."/>
            <person name="Seneca J."/>
            <person name="Bartlau N."/>
            <person name="Yu A.X."/>
            <person name="Polz M.F."/>
        </authorList>
    </citation>
    <scope>NUCLEOTIDE SEQUENCE [LARGE SCALE GENOMIC DNA]</scope>
    <source>
        <strain evidence="13 14">FF146</strain>
    </source>
</reference>
<evidence type="ECO:0000256" key="8">
    <source>
        <dbReference type="ARBA" id="ARBA00022840"/>
    </source>
</evidence>
<feature type="coiled-coil region" evidence="11">
    <location>
        <begin position="525"/>
        <end position="559"/>
    </location>
</feature>
<comment type="subunit">
    <text evidence="10">The type I restriction/modification system is composed of three polypeptides R, M and S.</text>
</comment>
<dbReference type="SUPFAM" id="SSF52540">
    <property type="entry name" value="P-loop containing nucleoside triphosphate hydrolases"/>
    <property type="match status" value="2"/>
</dbReference>
<dbReference type="EMBL" id="JBGOOT010000023">
    <property type="protein sequence ID" value="MEZ8196795.1"/>
    <property type="molecule type" value="Genomic_DNA"/>
</dbReference>
<sequence>MITEDQLEQLCLDWFMGLGYQYKCGYDIAPDGHSAERDDYHQVVLKQRLLERLEVLNPELPQESLAIVVNMVSTPDTPVLIKSNRAFHKYLIEGAPVEYTVYEDGETKTKHTHARLMDFTNPDNNEFLVVNQFTITGKKGNRRPDVLVFINGLPIAVIELKNPADEHADIWHAYNQLQTYKDEIPDLFAFNESLVVSDGWTARIGSLTANKERFLPWKTVSSEDDKPLWEYQLETMVKGFFKPDLLLDYIRYFVLFETDNDNIIKKIAGYHQFHAVRAAVEATVRAKQAEGELPMVAERMEQYQVQATKGLDKIKLGSGKAGVVWHTQGSGKSISMVCYASKLLQQPAMNNPTIVVVTDRNDLDGQLFNTFGMAQETLKQLPLQANGRDKLRELLLSRQSGGVIFTTIQKFALLAEETDHPVLSTRANIVVVSDEAHRSQYGNKSKLVDVKDAEGNVIYQKYVYGYSKYMRDALPNASFIGFTGTPIAMDDKDTRGVFGEYVSIYDIQDAVDDGATVPIYYESRLAKLDINQDEIEQLNDKVEEEIGEDEETADREKVKSEWATLEKLVGAEPRIEQVAKDLVHHFTTRTSTFPGKAMIVAMSREICVDIYNAIVAIKPEWHNDDPAKGAIKIVMTGSASDKAKMQPHIHDKKTKKLFEARYKNTQDELQLVIVRDMWLTGFDAPCCHTMYIDKPMKGHNLMQAIARVNRVFKDKPGGLVVDYIGIANELKNALKTYTNSQGKGAPTVDTAEAFSVLMEKVDIIRGMFATPVDGYVFNYRPDFETDALRLLPGAAGHLSGLSHTDSNGKEVRDGKRRFLDVMAALGKAYSLCNTMDETRGYKNEIAFYSAIKAAFLKHTTVDKKRSDEERNSALKHILDNAVIADGVDDIFSMVGLDKPNIGLLSEEFLEDVKNMKEKNLAVELLEKLLRDEVKARMKNDVVQEKKYSERIMSTLQKYHNRSIETAQVIEELIQWAKEMQEDGELLDKLNLSVDEIAFYRALVDNESSVRELGDDNLRELAIELTHQLRKSATVDWQKRESVRARMRNLVRRLLRRWKYPPDAAEEAIKLVLEQAEVLADGWYKGSSPLC</sequence>
<dbReference type="InterPro" id="IPR021810">
    <property type="entry name" value="T1RH-like_C"/>
</dbReference>
<evidence type="ECO:0000259" key="12">
    <source>
        <dbReference type="PROSITE" id="PS51192"/>
    </source>
</evidence>
<proteinExistence type="inferred from homology"/>
<gene>
    <name evidence="13" type="ORF">ACED38_18125</name>
</gene>
<dbReference type="PANTHER" id="PTHR30195">
    <property type="entry name" value="TYPE I SITE-SPECIFIC DEOXYRIBONUCLEASE PROTEIN SUBUNIT M AND R"/>
    <property type="match status" value="1"/>
</dbReference>
<dbReference type="PANTHER" id="PTHR30195:SF15">
    <property type="entry name" value="TYPE I RESTRICTION ENZYME HINDI ENDONUCLEASE SUBUNIT"/>
    <property type="match status" value="1"/>
</dbReference>
<dbReference type="InterPro" id="IPR004473">
    <property type="entry name" value="Restrct_endonuc_typeI_HsdR"/>
</dbReference>
<dbReference type="GO" id="GO:0009035">
    <property type="term" value="F:type I site-specific deoxyribonuclease activity"/>
    <property type="evidence" value="ECO:0007669"/>
    <property type="project" value="UniProtKB-EC"/>
</dbReference>
<dbReference type="Pfam" id="PF11867">
    <property type="entry name" value="T1RH-like_C"/>
    <property type="match status" value="1"/>
</dbReference>
<evidence type="ECO:0000313" key="13">
    <source>
        <dbReference type="EMBL" id="MEZ8196795.1"/>
    </source>
</evidence>
<dbReference type="InterPro" id="IPR055180">
    <property type="entry name" value="HsdR_RecA-like_helicase_dom_2"/>
</dbReference>
<dbReference type="RefSeq" id="WP_371731071.1">
    <property type="nucleotide sequence ID" value="NZ_JBGOOT010000023.1"/>
</dbReference>
<comment type="similarity">
    <text evidence="2 10">Belongs to the HsdR family.</text>
</comment>
<keyword evidence="4 10" id="KW-0547">Nucleotide-binding</keyword>
<keyword evidence="5 10" id="KW-0680">Restriction system</keyword>
<evidence type="ECO:0000256" key="2">
    <source>
        <dbReference type="ARBA" id="ARBA00008598"/>
    </source>
</evidence>
<dbReference type="InterPro" id="IPR040980">
    <property type="entry name" value="SWI2_SNF2"/>
</dbReference>
<protein>
    <recommendedName>
        <fullName evidence="10">Type I restriction enzyme endonuclease subunit</fullName>
        <shortName evidence="10">R protein</shortName>
        <ecNumber evidence="10">3.1.21.3</ecNumber>
    </recommendedName>
</protein>
<keyword evidence="3" id="KW-0540">Nuclease</keyword>
<evidence type="ECO:0000256" key="6">
    <source>
        <dbReference type="ARBA" id="ARBA00022759"/>
    </source>
</evidence>
<evidence type="ECO:0000256" key="9">
    <source>
        <dbReference type="ARBA" id="ARBA00023125"/>
    </source>
</evidence>
<dbReference type="NCBIfam" id="TIGR00348">
    <property type="entry name" value="hsdR"/>
    <property type="match status" value="1"/>
</dbReference>
<keyword evidence="14" id="KW-1185">Reference proteome</keyword>
<dbReference type="CDD" id="cd18030">
    <property type="entry name" value="DEXHc_RE_I_HsdR"/>
    <property type="match status" value="1"/>
</dbReference>
<keyword evidence="6 13" id="KW-0255">Endonuclease</keyword>
<evidence type="ECO:0000256" key="11">
    <source>
        <dbReference type="SAM" id="Coils"/>
    </source>
</evidence>
<evidence type="ECO:0000256" key="5">
    <source>
        <dbReference type="ARBA" id="ARBA00022747"/>
    </source>
</evidence>
<comment type="caution">
    <text evidence="13">The sequence shown here is derived from an EMBL/GenBank/DDBJ whole genome shotgun (WGS) entry which is preliminary data.</text>
</comment>
<dbReference type="InterPro" id="IPR014001">
    <property type="entry name" value="Helicase_ATP-bd"/>
</dbReference>
<dbReference type="Pfam" id="PF04313">
    <property type="entry name" value="HSDR_N"/>
    <property type="match status" value="1"/>
</dbReference>
<dbReference type="Pfam" id="PF22679">
    <property type="entry name" value="T1R_D3-like"/>
    <property type="match status" value="1"/>
</dbReference>
<keyword evidence="8 10" id="KW-0067">ATP-binding</keyword>
<feature type="domain" description="Helicase ATP-binding" evidence="12">
    <location>
        <begin position="313"/>
        <end position="504"/>
    </location>
</feature>
<dbReference type="InterPro" id="IPR007409">
    <property type="entry name" value="Restrct_endonuc_type1_HsdR_N"/>
</dbReference>
<comment type="function">
    <text evidence="10">Subunit R is required for both nuclease and ATPase activities, but not for modification.</text>
</comment>
<dbReference type="Gene3D" id="3.90.1570.50">
    <property type="match status" value="1"/>
</dbReference>
<dbReference type="Proteomes" id="UP001569153">
    <property type="component" value="Unassembled WGS sequence"/>
</dbReference>
<comment type="catalytic activity">
    <reaction evidence="1 10">
        <text>Endonucleolytic cleavage of DNA to give random double-stranded fragments with terminal 5'-phosphates, ATP is simultaneously hydrolyzed.</text>
        <dbReference type="EC" id="3.1.21.3"/>
    </reaction>
</comment>
<dbReference type="InterPro" id="IPR051268">
    <property type="entry name" value="Type-I_R_enzyme_R_subunit"/>
</dbReference>
<organism evidence="13 14">
    <name type="scientific">Vibrio cortegadensis</name>
    <dbReference type="NCBI Taxonomy" id="1328770"/>
    <lineage>
        <taxon>Bacteria</taxon>
        <taxon>Pseudomonadati</taxon>
        <taxon>Pseudomonadota</taxon>
        <taxon>Gammaproteobacteria</taxon>
        <taxon>Vibrionales</taxon>
        <taxon>Vibrionaceae</taxon>
        <taxon>Vibrio</taxon>
    </lineage>
</organism>
<dbReference type="EC" id="3.1.21.3" evidence="10"/>
<evidence type="ECO:0000256" key="4">
    <source>
        <dbReference type="ARBA" id="ARBA00022741"/>
    </source>
</evidence>
<evidence type="ECO:0000256" key="10">
    <source>
        <dbReference type="RuleBase" id="RU364115"/>
    </source>
</evidence>
<evidence type="ECO:0000256" key="7">
    <source>
        <dbReference type="ARBA" id="ARBA00022801"/>
    </source>
</evidence>
<keyword evidence="11" id="KW-0175">Coiled coil</keyword>
<dbReference type="CDD" id="cd22332">
    <property type="entry name" value="HsdR_N"/>
    <property type="match status" value="1"/>
</dbReference>
<evidence type="ECO:0000256" key="1">
    <source>
        <dbReference type="ARBA" id="ARBA00000851"/>
    </source>
</evidence>
<dbReference type="CDD" id="cd18800">
    <property type="entry name" value="SF2_C_EcoR124I-like"/>
    <property type="match status" value="1"/>
</dbReference>
<evidence type="ECO:0000313" key="14">
    <source>
        <dbReference type="Proteomes" id="UP001569153"/>
    </source>
</evidence>
<keyword evidence="9 10" id="KW-0238">DNA-binding</keyword>
<dbReference type="Pfam" id="PF18766">
    <property type="entry name" value="SWI2_SNF2"/>
    <property type="match status" value="1"/>
</dbReference>